<feature type="compositionally biased region" description="Polar residues" evidence="1">
    <location>
        <begin position="76"/>
        <end position="87"/>
    </location>
</feature>
<feature type="region of interest" description="Disordered" evidence="1">
    <location>
        <begin position="67"/>
        <end position="158"/>
    </location>
</feature>
<dbReference type="PANTHER" id="PTHR46599">
    <property type="entry name" value="PIGGYBAC TRANSPOSABLE ELEMENT-DERIVED PROTEIN 4"/>
    <property type="match status" value="1"/>
</dbReference>
<dbReference type="InterPro" id="IPR029526">
    <property type="entry name" value="PGBD"/>
</dbReference>
<evidence type="ECO:0000313" key="4">
    <source>
        <dbReference type="Proteomes" id="UP000265140"/>
    </source>
</evidence>
<proteinExistence type="predicted"/>
<dbReference type="Pfam" id="PF13843">
    <property type="entry name" value="DDE_Tnp_1_7"/>
    <property type="match status" value="1"/>
</dbReference>
<feature type="domain" description="PiggyBac transposable element-derived protein" evidence="2">
    <location>
        <begin position="171"/>
        <end position="543"/>
    </location>
</feature>
<reference evidence="3" key="3">
    <citation type="submission" date="2025-09" db="UniProtKB">
        <authorList>
            <consortium name="Ensembl"/>
        </authorList>
    </citation>
    <scope>IDENTIFICATION</scope>
</reference>
<sequence length="653" mass="73632">MQDAASGSAVLPALPHNPGPAVLPTEEADDLERTLESDNELSGAESFLTEELDEDWHDRFEDCFFSDDSDDSDDSAYTQCQSSTCSTPPAAPQLPLRRESTPRRTHTRGRRQSIGSIQSSPLCRSRSRSLHHTTPEQHWKTESDPDVPPVLPGFAPARPPGVQLDKSAVHSPLELFQLFFSTSVVRKLCSNTNKQATKRIIQGLQFKWTDVTPQELLKYISLVIFMGLLKLGSIKSYWRQKNIFSVPFPGTVMARDRWLLISSNLRMSDPAEDAVNDSKKGSSEYDPLFRLKPLMTKINAACKSFYQPRKNLAIDERMVATEAKTGMTQYMKHKPAKCRFKLFILADSSNGYTSNFIVYTGKSKFHTGFGRPYDAVVGLLDKLFLGNGYHIYCDHVYTSPQLFRHLSSLQFRACGTYRAGGMGAPTSQLNALTKKSPRGSIRWIRDGDLLFVKWMDSSEVSIYSTIHQAYTSDAVMRRLKTKDGTWKKISVPIPTPIVEYNKHMGGVDLSDHLIQCTTSHHKATRLYKTMFLHFLDIAACNSYILHKELCTEQKTNPLTHRAFMEELTAQLAGATPEAEAAERRTNHTPVPFAPFDPAKPENRPTDVRKYCDLCKGNKAYNKTSWQCGACLVPLCNQLDRTCFTRWHDGMMDL</sequence>
<keyword evidence="4" id="KW-1185">Reference proteome</keyword>
<dbReference type="AlphaFoldDB" id="A0AAY5L0N8"/>
<feature type="compositionally biased region" description="Basic and acidic residues" evidence="1">
    <location>
        <begin position="133"/>
        <end position="143"/>
    </location>
</feature>
<reference evidence="3 4" key="1">
    <citation type="submission" date="2020-02" db="EMBL/GenBank/DDBJ databases">
        <title>Esox lucius (northern pike) genome, fEsoLuc1, primary haplotype.</title>
        <authorList>
            <person name="Myers G."/>
            <person name="Karagic N."/>
            <person name="Meyer A."/>
            <person name="Pippel M."/>
            <person name="Reichard M."/>
            <person name="Winkler S."/>
            <person name="Tracey A."/>
            <person name="Sims Y."/>
            <person name="Howe K."/>
            <person name="Rhie A."/>
            <person name="Formenti G."/>
            <person name="Durbin R."/>
            <person name="Fedrigo O."/>
            <person name="Jarvis E.D."/>
        </authorList>
    </citation>
    <scope>NUCLEOTIDE SEQUENCE [LARGE SCALE GENOMIC DNA]</scope>
</reference>
<name>A0AAY5L0N8_ESOLU</name>
<dbReference type="Ensembl" id="ENSELUT00000108417.1">
    <property type="protein sequence ID" value="ENSELUP00000094125.1"/>
    <property type="gene ID" value="ENSELUG00000041026.1"/>
</dbReference>
<feature type="region of interest" description="Disordered" evidence="1">
    <location>
        <begin position="1"/>
        <end position="28"/>
    </location>
</feature>
<dbReference type="Proteomes" id="UP000265140">
    <property type="component" value="Chromosome 13"/>
</dbReference>
<evidence type="ECO:0000313" key="3">
    <source>
        <dbReference type="Ensembl" id="ENSELUP00000094125.1"/>
    </source>
</evidence>
<protein>
    <recommendedName>
        <fullName evidence="2">PiggyBac transposable element-derived protein domain-containing protein</fullName>
    </recommendedName>
</protein>
<feature type="region of interest" description="Disordered" evidence="1">
    <location>
        <begin position="578"/>
        <end position="601"/>
    </location>
</feature>
<dbReference type="GeneTree" id="ENSGT00940000163467"/>
<reference evidence="3" key="2">
    <citation type="submission" date="2025-08" db="UniProtKB">
        <authorList>
            <consortium name="Ensembl"/>
        </authorList>
    </citation>
    <scope>IDENTIFICATION</scope>
</reference>
<evidence type="ECO:0000259" key="2">
    <source>
        <dbReference type="Pfam" id="PF13843"/>
    </source>
</evidence>
<accession>A0AAY5L0N8</accession>
<dbReference type="PANTHER" id="PTHR46599:SF3">
    <property type="entry name" value="PIGGYBAC TRANSPOSABLE ELEMENT-DERIVED PROTEIN 4"/>
    <property type="match status" value="1"/>
</dbReference>
<organism evidence="3 4">
    <name type="scientific">Esox lucius</name>
    <name type="common">Northern pike</name>
    <dbReference type="NCBI Taxonomy" id="8010"/>
    <lineage>
        <taxon>Eukaryota</taxon>
        <taxon>Metazoa</taxon>
        <taxon>Chordata</taxon>
        <taxon>Craniata</taxon>
        <taxon>Vertebrata</taxon>
        <taxon>Euteleostomi</taxon>
        <taxon>Actinopterygii</taxon>
        <taxon>Neopterygii</taxon>
        <taxon>Teleostei</taxon>
        <taxon>Protacanthopterygii</taxon>
        <taxon>Esociformes</taxon>
        <taxon>Esocidae</taxon>
        <taxon>Esox</taxon>
    </lineage>
</organism>
<gene>
    <name evidence="3" type="primary">ADAD2</name>
</gene>
<evidence type="ECO:0000256" key="1">
    <source>
        <dbReference type="SAM" id="MobiDB-lite"/>
    </source>
</evidence>